<dbReference type="EMBL" id="CP093346">
    <property type="protein sequence ID" value="WOG97776.1"/>
    <property type="molecule type" value="Genomic_DNA"/>
</dbReference>
<feature type="region of interest" description="Disordered" evidence="1">
    <location>
        <begin position="94"/>
        <end position="128"/>
    </location>
</feature>
<feature type="region of interest" description="Disordered" evidence="1">
    <location>
        <begin position="467"/>
        <end position="490"/>
    </location>
</feature>
<reference evidence="2" key="1">
    <citation type="journal article" date="2016" name="Nat. Genet.">
        <title>A high-quality carrot genome assembly provides new insights into carotenoid accumulation and asterid genome evolution.</title>
        <authorList>
            <person name="Iorizzo M."/>
            <person name="Ellison S."/>
            <person name="Senalik D."/>
            <person name="Zeng P."/>
            <person name="Satapoomin P."/>
            <person name="Huang J."/>
            <person name="Bowman M."/>
            <person name="Iovene M."/>
            <person name="Sanseverino W."/>
            <person name="Cavagnaro P."/>
            <person name="Yildiz M."/>
            <person name="Macko-Podgorni A."/>
            <person name="Moranska E."/>
            <person name="Grzebelus E."/>
            <person name="Grzebelus D."/>
            <person name="Ashrafi H."/>
            <person name="Zheng Z."/>
            <person name="Cheng S."/>
            <person name="Spooner D."/>
            <person name="Van Deynze A."/>
            <person name="Simon P."/>
        </authorList>
    </citation>
    <scope>NUCLEOTIDE SEQUENCE</scope>
    <source>
        <tissue evidence="2">Leaf</tissue>
    </source>
</reference>
<feature type="compositionally biased region" description="Polar residues" evidence="1">
    <location>
        <begin position="13"/>
        <end position="25"/>
    </location>
</feature>
<evidence type="ECO:0000313" key="3">
    <source>
        <dbReference type="Proteomes" id="UP000077755"/>
    </source>
</evidence>
<feature type="region of interest" description="Disordered" evidence="1">
    <location>
        <begin position="1"/>
        <end position="30"/>
    </location>
</feature>
<organism evidence="2 3">
    <name type="scientific">Daucus carota subsp. sativus</name>
    <name type="common">Carrot</name>
    <dbReference type="NCBI Taxonomy" id="79200"/>
    <lineage>
        <taxon>Eukaryota</taxon>
        <taxon>Viridiplantae</taxon>
        <taxon>Streptophyta</taxon>
        <taxon>Embryophyta</taxon>
        <taxon>Tracheophyta</taxon>
        <taxon>Spermatophyta</taxon>
        <taxon>Magnoliopsida</taxon>
        <taxon>eudicotyledons</taxon>
        <taxon>Gunneridae</taxon>
        <taxon>Pentapetalae</taxon>
        <taxon>asterids</taxon>
        <taxon>campanulids</taxon>
        <taxon>Apiales</taxon>
        <taxon>Apiaceae</taxon>
        <taxon>Apioideae</taxon>
        <taxon>Scandiceae</taxon>
        <taxon>Daucinae</taxon>
        <taxon>Daucus</taxon>
        <taxon>Daucus sect. Daucus</taxon>
    </lineage>
</organism>
<dbReference type="PANTHER" id="PTHR34792:SF1">
    <property type="entry name" value="OS02G0121500 PROTEIN"/>
    <property type="match status" value="1"/>
</dbReference>
<dbReference type="Proteomes" id="UP000077755">
    <property type="component" value="Chromosome 4"/>
</dbReference>
<reference evidence="2" key="2">
    <citation type="submission" date="2022-03" db="EMBL/GenBank/DDBJ databases">
        <title>Draft title - Genomic analysis of global carrot germplasm unveils the trajectory of domestication and the origin of high carotenoid orange carrot.</title>
        <authorList>
            <person name="Iorizzo M."/>
            <person name="Ellison S."/>
            <person name="Senalik D."/>
            <person name="Macko-Podgorni A."/>
            <person name="Grzebelus D."/>
            <person name="Bostan H."/>
            <person name="Rolling W."/>
            <person name="Curaba J."/>
            <person name="Simon P."/>
        </authorList>
    </citation>
    <scope>NUCLEOTIDE SEQUENCE</scope>
    <source>
        <tissue evidence="2">Leaf</tissue>
    </source>
</reference>
<feature type="region of interest" description="Disordered" evidence="1">
    <location>
        <begin position="204"/>
        <end position="225"/>
    </location>
</feature>
<keyword evidence="3" id="KW-1185">Reference proteome</keyword>
<dbReference type="PANTHER" id="PTHR34792">
    <property type="entry name" value="OS02G0121500 PROTEIN"/>
    <property type="match status" value="1"/>
</dbReference>
<feature type="compositionally biased region" description="Polar residues" evidence="1">
    <location>
        <begin position="205"/>
        <end position="222"/>
    </location>
</feature>
<gene>
    <name evidence="2" type="ORF">DCAR_0417117</name>
</gene>
<dbReference type="AlphaFoldDB" id="A0AAF0WZI1"/>
<dbReference type="InterPro" id="IPR040305">
    <property type="entry name" value="At1g75730-like"/>
</dbReference>
<protein>
    <submittedName>
        <fullName evidence="2">Uncharacterized protein</fullName>
    </submittedName>
</protein>
<name>A0AAF0WZI1_DAUCS</name>
<proteinExistence type="predicted"/>
<evidence type="ECO:0000256" key="1">
    <source>
        <dbReference type="SAM" id="MobiDB-lite"/>
    </source>
</evidence>
<evidence type="ECO:0000313" key="2">
    <source>
        <dbReference type="EMBL" id="WOG97776.1"/>
    </source>
</evidence>
<feature type="compositionally biased region" description="Basic residues" evidence="1">
    <location>
        <begin position="94"/>
        <end position="106"/>
    </location>
</feature>
<sequence length="645" mass="71188">MDKTPDVRRAKPSRSSSNVTAQSGSDFKKLRKDKVRRLSFVDRLCDKTPDSEMPCVQSDDEEDEYHPCVTKSKRIKLPRKFFDDCQKVDHSSVPRKLRSAIRKRRRESISPHFPEQPKESEGSPGLASVMPVSKDEEEVAETLNALAEMFSDSDKIEMAKSTGKLCNAKSYDSQTKSSYLYSNISFINTVIKTAAPEVEKDLRSPFTTTAPGAAQHSSNTVGSADEAERIQFSYRRTEADMHRYIPKFNCTKVPILSKSSSANENCSSFPSHSQLSREIGLVPFACSALWPGLSSTSVHSAKTLGSPVKLSAAKVPTWLGISTSTARSCSSRNVAISEKEFQSVVDEKKMRKKCSTHVYISRLIRVLKVTEAKDSLPLQPTRLTAHDESKKGAISEEKKLQMIKEGSAGVVFTSDIACSGGEDSPSKLSSAIVLHKRLRDDLQGSTNSGPYTTHKQSSNFFAALPGSSGVEHESAGQVNGHRPEPSTESNIPFLYPFTQSCRTNPLSLPQNCQLSTSLVDSAAAGAAPKIQLPPYLSNTKSVTSSLMSLQNQQQHQQWLWAAQLTAPRKPEEFAAAASHVPNWQNSRQEFSHMQYGQLIHPAALEVLGPRYIPVPTQQQHLMSSTSLFPQSRVQRYNHQLSTKHG</sequence>
<accession>A0AAF0WZI1</accession>